<evidence type="ECO:0000313" key="5">
    <source>
        <dbReference type="EMBL" id="RKP43449.1"/>
    </source>
</evidence>
<dbReference type="InterPro" id="IPR031325">
    <property type="entry name" value="RHS_repeat"/>
</dbReference>
<evidence type="ECO:0000259" key="3">
    <source>
        <dbReference type="Pfam" id="PF20148"/>
    </source>
</evidence>
<feature type="domain" description="Teneurin-like YD-shell" evidence="4">
    <location>
        <begin position="808"/>
        <end position="947"/>
    </location>
</feature>
<gene>
    <name evidence="5" type="ORF">D7S89_26235</name>
</gene>
<sequence length="959" mass="107383">MAETGVLQPKPTDVFVSPLFDLKPIDVHASVDAIDKWLQSISNGWITVERLKSVAENAPILANIFAAADAVLDIKAMVEHGDKPVDAFDWLNLGVDLIGVVPIPPGTAELRLGARPLLKLLRQEIAKSGKALVEGAAFELRDAVISAMVANLNERYAGEIETFMKRLRAGLAEVLKHSAEFIEKLMNALADLFAEAAGEKHLSVTGNLHAAGKHAEDVAEGFKSYDGRRVVYGTGKFLLDFVKIECKAAINVTASAAKMIDAQASAHLMKVSTFLRGHIPEVTRRVRELDGEDVGKIGWLISMGEQGVVRWRERTHHNMHMTATPEKGSAKVEHVKQEGRVDTTRVTAQAQHPGAGPCKQSCPVKTPPASTPRSVGFALGDERIEHEDFVLEGPLPIVWQRTYRSFFDANDAHGELGARWITPYTTRFDIRENELVYHGADGRSLTYPLLAPEQNHRDPSENLSLLRLSDDQLMLTRSYELLEAYERHGDTFRLSMIRTRAGHQIVVDYDAQGRLLRLIAGHQQVAFKCDERGLIVQISHHNDAGDRIGTLARYAYDDAGDLVAAFDRYDNRRQYQYQHHLVTRYTDRTGRGVNLEWDGTGPKAKCVREYADGGSDEVRLAWHPDMRRVFVTDALGSVTQYDYDIKGYPFRVVYADGSEEWMYRDKDDNLTQYIHRDGSVERLAYDERGNLIGHHRTDGSLVEFAYDEKDQITRLTDPHGQVWKRAYDQKGNVTEQIDPLGHKTEYSYDGQGRLTEIKDAKGGTKALAYDDTGLLKSYRDCSGKTTKWAYDSQGRLTETKDAEGGATTIEYGPNGHPIAIRAPGSVEQLSYDAEGRLLSHTDGLSRTTRYTYDEAGRIARRRDALDQTLAYRYDRVGRLTALTDQNGATYRFAYDPVGKLLEETAFDGKTTRYTYQEGNGRLLSVEEAGQVTQFEHDRGGRLARRVADGVEEHFMYDQS</sequence>
<evidence type="ECO:0000259" key="4">
    <source>
        <dbReference type="Pfam" id="PF25023"/>
    </source>
</evidence>
<protein>
    <submittedName>
        <fullName evidence="5">Sugar-binding protein</fullName>
    </submittedName>
</protein>
<dbReference type="SUPFAM" id="SSF63829">
    <property type="entry name" value="Calcium-dependent phosphotriesterase"/>
    <property type="match status" value="1"/>
</dbReference>
<feature type="non-terminal residue" evidence="5">
    <location>
        <position position="959"/>
    </location>
</feature>
<dbReference type="Pfam" id="PF25023">
    <property type="entry name" value="TEN_YD-shell"/>
    <property type="match status" value="1"/>
</dbReference>
<name>A0A494X641_9BURK</name>
<keyword evidence="6" id="KW-1185">Reference proteome</keyword>
<dbReference type="Pfam" id="PF05593">
    <property type="entry name" value="RHS_repeat"/>
    <property type="match status" value="2"/>
</dbReference>
<dbReference type="AlphaFoldDB" id="A0A494X641"/>
<evidence type="ECO:0000256" key="2">
    <source>
        <dbReference type="SAM" id="MobiDB-lite"/>
    </source>
</evidence>
<proteinExistence type="predicted"/>
<dbReference type="InterPro" id="IPR006530">
    <property type="entry name" value="YD"/>
</dbReference>
<dbReference type="InterPro" id="IPR045351">
    <property type="entry name" value="DUF6531"/>
</dbReference>
<dbReference type="PANTHER" id="PTHR32305:SF15">
    <property type="entry name" value="PROTEIN RHSA-RELATED"/>
    <property type="match status" value="1"/>
</dbReference>
<dbReference type="PANTHER" id="PTHR32305">
    <property type="match status" value="1"/>
</dbReference>
<dbReference type="CDD" id="cd20743">
    <property type="entry name" value="FIX_RhsA-like"/>
    <property type="match status" value="1"/>
</dbReference>
<reference evidence="5 6" key="1">
    <citation type="submission" date="2018-10" db="EMBL/GenBank/DDBJ databases">
        <title>Paraburkholderia sp. 7MK8-2, isolated from soil.</title>
        <authorList>
            <person name="Gao Z.-H."/>
            <person name="Qiu L.-H."/>
        </authorList>
    </citation>
    <scope>NUCLEOTIDE SEQUENCE [LARGE SCALE GENOMIC DNA]</scope>
    <source>
        <strain evidence="5 6">7MK8-2</strain>
    </source>
</reference>
<comment type="caution">
    <text evidence="5">The sequence shown here is derived from an EMBL/GenBank/DDBJ whole genome shotgun (WGS) entry which is preliminary data.</text>
</comment>
<evidence type="ECO:0000313" key="6">
    <source>
        <dbReference type="Proteomes" id="UP000280434"/>
    </source>
</evidence>
<dbReference type="InterPro" id="IPR056823">
    <property type="entry name" value="TEN-like_YD-shell"/>
</dbReference>
<dbReference type="EMBL" id="RBZV01000021">
    <property type="protein sequence ID" value="RKP43449.1"/>
    <property type="molecule type" value="Genomic_DNA"/>
</dbReference>
<dbReference type="Gene3D" id="2.180.10.10">
    <property type="entry name" value="RHS repeat-associated core"/>
    <property type="match status" value="3"/>
</dbReference>
<feature type="domain" description="DUF6531" evidence="3">
    <location>
        <begin position="375"/>
        <end position="447"/>
    </location>
</feature>
<evidence type="ECO:0000256" key="1">
    <source>
        <dbReference type="ARBA" id="ARBA00022737"/>
    </source>
</evidence>
<dbReference type="RefSeq" id="WP_220702212.1">
    <property type="nucleotide sequence ID" value="NZ_RBZV01000021.1"/>
</dbReference>
<dbReference type="Proteomes" id="UP000280434">
    <property type="component" value="Unassembled WGS sequence"/>
</dbReference>
<dbReference type="Pfam" id="PF20148">
    <property type="entry name" value="DUF6531"/>
    <property type="match status" value="1"/>
</dbReference>
<accession>A0A494X641</accession>
<keyword evidence="1" id="KW-0677">Repeat</keyword>
<organism evidence="5 6">
    <name type="scientific">Trinickia fusca</name>
    <dbReference type="NCBI Taxonomy" id="2419777"/>
    <lineage>
        <taxon>Bacteria</taxon>
        <taxon>Pseudomonadati</taxon>
        <taxon>Pseudomonadota</taxon>
        <taxon>Betaproteobacteria</taxon>
        <taxon>Burkholderiales</taxon>
        <taxon>Burkholderiaceae</taxon>
        <taxon>Trinickia</taxon>
    </lineage>
</organism>
<feature type="region of interest" description="Disordered" evidence="2">
    <location>
        <begin position="351"/>
        <end position="373"/>
    </location>
</feature>
<dbReference type="Gene3D" id="3.90.930.1">
    <property type="match status" value="1"/>
</dbReference>
<dbReference type="InterPro" id="IPR050708">
    <property type="entry name" value="T6SS_VgrG/RHS"/>
</dbReference>
<dbReference type="NCBIfam" id="TIGR01643">
    <property type="entry name" value="YD_repeat_2x"/>
    <property type="match status" value="7"/>
</dbReference>